<feature type="transmembrane region" description="Helical" evidence="12">
    <location>
        <begin position="22"/>
        <end position="42"/>
    </location>
</feature>
<evidence type="ECO:0000256" key="12">
    <source>
        <dbReference type="RuleBase" id="RU010713"/>
    </source>
</evidence>
<keyword evidence="14" id="KW-1185">Reference proteome</keyword>
<evidence type="ECO:0000256" key="6">
    <source>
        <dbReference type="ARBA" id="ARBA00022868"/>
    </source>
</evidence>
<evidence type="ECO:0000256" key="4">
    <source>
        <dbReference type="ARBA" id="ARBA00022475"/>
    </source>
</evidence>
<evidence type="ECO:0000256" key="5">
    <source>
        <dbReference type="ARBA" id="ARBA00022692"/>
    </source>
</evidence>
<feature type="transmembrane region" description="Helical" evidence="12">
    <location>
        <begin position="176"/>
        <end position="198"/>
    </location>
</feature>
<feature type="transmembrane region" description="Helical" evidence="12">
    <location>
        <begin position="268"/>
        <end position="292"/>
    </location>
</feature>
<feature type="transmembrane region" description="Helical" evidence="12">
    <location>
        <begin position="109"/>
        <end position="131"/>
    </location>
</feature>
<evidence type="ECO:0000256" key="1">
    <source>
        <dbReference type="ARBA" id="ARBA00004610"/>
    </source>
</evidence>
<comment type="function">
    <text evidence="12">Structural component of the gap junctions.</text>
</comment>
<evidence type="ECO:0000313" key="14">
    <source>
        <dbReference type="Proteomes" id="UP001286313"/>
    </source>
</evidence>
<dbReference type="GO" id="GO:0007602">
    <property type="term" value="P:phototransduction"/>
    <property type="evidence" value="ECO:0007669"/>
    <property type="project" value="TreeGrafter"/>
</dbReference>
<keyword evidence="5 12" id="KW-0812">Transmembrane</keyword>
<evidence type="ECO:0000256" key="9">
    <source>
        <dbReference type="ARBA" id="ARBA00023065"/>
    </source>
</evidence>
<gene>
    <name evidence="12" type="primary">inx</name>
    <name evidence="13" type="ORF">Pcinc_002387</name>
</gene>
<keyword evidence="6" id="KW-0303">Gap junction</keyword>
<dbReference type="PANTHER" id="PTHR11893:SF38">
    <property type="entry name" value="INNEXIN INX7"/>
    <property type="match status" value="1"/>
</dbReference>
<name>A0AAE1L5G0_PETCI</name>
<reference evidence="13" key="1">
    <citation type="submission" date="2023-10" db="EMBL/GenBank/DDBJ databases">
        <title>Genome assemblies of two species of porcelain crab, Petrolisthes cinctipes and Petrolisthes manimaculis (Anomura: Porcellanidae).</title>
        <authorList>
            <person name="Angst P."/>
        </authorList>
    </citation>
    <scope>NUCLEOTIDE SEQUENCE</scope>
    <source>
        <strain evidence="13">PB745_01</strain>
        <tissue evidence="13">Gill</tissue>
    </source>
</reference>
<dbReference type="Pfam" id="PF00876">
    <property type="entry name" value="Innexin"/>
    <property type="match status" value="1"/>
</dbReference>
<accession>A0AAE1L5G0</accession>
<keyword evidence="9 12" id="KW-0406">Ion transport</keyword>
<dbReference type="GO" id="GO:0005921">
    <property type="term" value="C:gap junction"/>
    <property type="evidence" value="ECO:0007669"/>
    <property type="project" value="UniProtKB-SubCell"/>
</dbReference>
<dbReference type="InterPro" id="IPR000990">
    <property type="entry name" value="Innexin"/>
</dbReference>
<evidence type="ECO:0000256" key="2">
    <source>
        <dbReference type="ARBA" id="ARBA00004651"/>
    </source>
</evidence>
<keyword evidence="4" id="KW-1003">Cell membrane</keyword>
<sequence>MFYILGDIRALLRLDQITIDNIFFRLHYKATMPLLVIFSLLITKKQYFGDPIDCIVEHLPTDMIDKYCWIQSTYTVPELMGAKVGEVVPHPGVYNVPPERMDSVRHHKYYQWVVLFLFLQAGMFYMPRYIWKRWEAGRVERLVCELYRPIVSQEKKQQRIALAVEYFSRYFHLHNLYIYQFITCEIFNLLNVVGQIYLTDRFLGYGFLEYGPRVLSHLQDEDTSSHYLQDEIFPKVAKCVFHKFGPSGTIMRHDALCVLPLNILNEKIFAFVWYWLILVTVATVLGLVYRLATLTPEVRRVLLRARSRLADGDKVDSISRKCYVGDWFMLYLLAKNMDAFAFKDFIDALTVKLVEKEHLL</sequence>
<dbReference type="PANTHER" id="PTHR11893">
    <property type="entry name" value="INNEXIN"/>
    <property type="match status" value="1"/>
</dbReference>
<organism evidence="13 14">
    <name type="scientific">Petrolisthes cinctipes</name>
    <name type="common">Flat porcelain crab</name>
    <dbReference type="NCBI Taxonomy" id="88211"/>
    <lineage>
        <taxon>Eukaryota</taxon>
        <taxon>Metazoa</taxon>
        <taxon>Ecdysozoa</taxon>
        <taxon>Arthropoda</taxon>
        <taxon>Crustacea</taxon>
        <taxon>Multicrustacea</taxon>
        <taxon>Malacostraca</taxon>
        <taxon>Eumalacostraca</taxon>
        <taxon>Eucarida</taxon>
        <taxon>Decapoda</taxon>
        <taxon>Pleocyemata</taxon>
        <taxon>Anomura</taxon>
        <taxon>Galatheoidea</taxon>
        <taxon>Porcellanidae</taxon>
        <taxon>Petrolisthes</taxon>
    </lineage>
</organism>
<dbReference type="AlphaFoldDB" id="A0AAE1L5G0"/>
<evidence type="ECO:0000256" key="8">
    <source>
        <dbReference type="ARBA" id="ARBA00022989"/>
    </source>
</evidence>
<dbReference type="GO" id="GO:0005886">
    <property type="term" value="C:plasma membrane"/>
    <property type="evidence" value="ECO:0007669"/>
    <property type="project" value="UniProtKB-SubCell"/>
</dbReference>
<comment type="subcellular location">
    <subcellularLocation>
        <location evidence="1">Cell junction</location>
        <location evidence="1">Gap junction</location>
    </subcellularLocation>
    <subcellularLocation>
        <location evidence="2 12">Cell membrane</location>
        <topology evidence="2 12">Multi-pass membrane protein</topology>
    </subcellularLocation>
</comment>
<comment type="similarity">
    <text evidence="12">Belongs to the pannexin family.</text>
</comment>
<dbReference type="EMBL" id="JAWQEG010000171">
    <property type="protein sequence ID" value="KAK3893815.1"/>
    <property type="molecule type" value="Genomic_DNA"/>
</dbReference>
<keyword evidence="11 12" id="KW-0407">Ion channel</keyword>
<keyword evidence="3 12" id="KW-0813">Transport</keyword>
<keyword evidence="7" id="KW-0965">Cell junction</keyword>
<keyword evidence="8 12" id="KW-1133">Transmembrane helix</keyword>
<dbReference type="PROSITE" id="PS51013">
    <property type="entry name" value="PANNEXIN"/>
    <property type="match status" value="1"/>
</dbReference>
<dbReference type="Proteomes" id="UP001286313">
    <property type="component" value="Unassembled WGS sequence"/>
</dbReference>
<proteinExistence type="inferred from homology"/>
<evidence type="ECO:0000256" key="3">
    <source>
        <dbReference type="ARBA" id="ARBA00022448"/>
    </source>
</evidence>
<evidence type="ECO:0000313" key="13">
    <source>
        <dbReference type="EMBL" id="KAK3893815.1"/>
    </source>
</evidence>
<protein>
    <recommendedName>
        <fullName evidence="12">Innexin</fullName>
    </recommendedName>
</protein>
<evidence type="ECO:0000256" key="11">
    <source>
        <dbReference type="ARBA" id="ARBA00023303"/>
    </source>
</evidence>
<comment type="caution">
    <text evidence="13">The sequence shown here is derived from an EMBL/GenBank/DDBJ whole genome shotgun (WGS) entry which is preliminary data.</text>
</comment>
<dbReference type="GO" id="GO:0005243">
    <property type="term" value="F:gap junction channel activity"/>
    <property type="evidence" value="ECO:0007669"/>
    <property type="project" value="TreeGrafter"/>
</dbReference>
<evidence type="ECO:0000256" key="10">
    <source>
        <dbReference type="ARBA" id="ARBA00023136"/>
    </source>
</evidence>
<keyword evidence="10 12" id="KW-0472">Membrane</keyword>
<dbReference type="GO" id="GO:0034220">
    <property type="term" value="P:monoatomic ion transmembrane transport"/>
    <property type="evidence" value="ECO:0007669"/>
    <property type="project" value="UniProtKB-KW"/>
</dbReference>
<dbReference type="PRINTS" id="PR01262">
    <property type="entry name" value="INNEXIN"/>
</dbReference>
<evidence type="ECO:0000256" key="7">
    <source>
        <dbReference type="ARBA" id="ARBA00022949"/>
    </source>
</evidence>